<dbReference type="Gene3D" id="3.60.15.10">
    <property type="entry name" value="Ribonuclease Z/Hydroxyacylglutathione hydrolase-like"/>
    <property type="match status" value="1"/>
</dbReference>
<reference evidence="3 4" key="1">
    <citation type="submission" date="2023-11" db="EMBL/GenBank/DDBJ databases">
        <title>MicrobeMod: A computational toolkit for identifying prokaryotic methylation and restriction-modification with nanopore sequencing.</title>
        <authorList>
            <person name="Crits-Christoph A."/>
            <person name="Kang S.C."/>
            <person name="Lee H."/>
            <person name="Ostrov N."/>
        </authorList>
    </citation>
    <scope>NUCLEOTIDE SEQUENCE [LARGE SCALE GENOMIC DNA]</scope>
    <source>
        <strain evidence="3 4">DSMZ 700</strain>
    </source>
</reference>
<name>A0AAW9DJY9_ACIAO</name>
<dbReference type="CDD" id="cd07724">
    <property type="entry name" value="POD-like_MBL-fold"/>
    <property type="match status" value="1"/>
</dbReference>
<evidence type="ECO:0000259" key="2">
    <source>
        <dbReference type="SMART" id="SM00849"/>
    </source>
</evidence>
<keyword evidence="1" id="KW-0479">Metal-binding</keyword>
<dbReference type="PANTHER" id="PTHR43084:SF1">
    <property type="entry name" value="PERSULFIDE DIOXYGENASE ETHE1, MITOCHONDRIAL"/>
    <property type="match status" value="1"/>
</dbReference>
<evidence type="ECO:0000313" key="3">
    <source>
        <dbReference type="EMBL" id="MDX5929246.1"/>
    </source>
</evidence>
<comment type="caution">
    <text evidence="3">The sequence shown here is derived from an EMBL/GenBank/DDBJ whole genome shotgun (WGS) entry which is preliminary data.</text>
</comment>
<sequence>MILRQFLHAEPTAASYLLGCVGKGVGVVVDPLFPIEPYLDAAAAAGTPISLVIDTHLHADHRSAGRALAEAAGAEYALHASADASYAYRRLVDGEQIELGNVVLDILHTPGHTPEHLCLLVTDRTRADEPWCLLGGHTLMVGDVGRTELAADAATGARALFASLVRLKALPDYVEVLPGALAGSVCGRGLSGKPGSTIGFERRHNAALQIDDQDTFVAFMLQNIPPAPPQAVELRTWNAGTLPKHAA</sequence>
<dbReference type="GO" id="GO:0070813">
    <property type="term" value="P:hydrogen sulfide metabolic process"/>
    <property type="evidence" value="ECO:0007669"/>
    <property type="project" value="TreeGrafter"/>
</dbReference>
<dbReference type="InterPro" id="IPR051682">
    <property type="entry name" value="Mito_Persulfide_Diox"/>
</dbReference>
<gene>
    <name evidence="3" type="ORF">SIL87_00480</name>
</gene>
<keyword evidence="4" id="KW-1185">Reference proteome</keyword>
<dbReference type="SUPFAM" id="SSF56281">
    <property type="entry name" value="Metallo-hydrolase/oxidoreductase"/>
    <property type="match status" value="1"/>
</dbReference>
<proteinExistence type="predicted"/>
<dbReference type="InterPro" id="IPR036866">
    <property type="entry name" value="RibonucZ/Hydroxyglut_hydro"/>
</dbReference>
<evidence type="ECO:0000256" key="1">
    <source>
        <dbReference type="ARBA" id="ARBA00022723"/>
    </source>
</evidence>
<dbReference type="GO" id="GO:0006749">
    <property type="term" value="P:glutathione metabolic process"/>
    <property type="evidence" value="ECO:0007669"/>
    <property type="project" value="InterPro"/>
</dbReference>
<dbReference type="AlphaFoldDB" id="A0AAW9DJY9"/>
<protein>
    <submittedName>
        <fullName evidence="3">MBL fold metallo-hydrolase</fullName>
    </submittedName>
</protein>
<evidence type="ECO:0000313" key="4">
    <source>
        <dbReference type="Proteomes" id="UP001279553"/>
    </source>
</evidence>
<dbReference type="Proteomes" id="UP001279553">
    <property type="component" value="Unassembled WGS sequence"/>
</dbReference>
<accession>A0AAW9DJY9</accession>
<dbReference type="EMBL" id="JAWXYB010000001">
    <property type="protein sequence ID" value="MDX5929246.1"/>
    <property type="molecule type" value="Genomic_DNA"/>
</dbReference>
<feature type="domain" description="Metallo-beta-lactamase" evidence="2">
    <location>
        <begin position="12"/>
        <end position="180"/>
    </location>
</feature>
<organism evidence="3 4">
    <name type="scientific">Acidiphilium acidophilum</name>
    <name type="common">Thiobacillus acidophilus</name>
    <dbReference type="NCBI Taxonomy" id="76588"/>
    <lineage>
        <taxon>Bacteria</taxon>
        <taxon>Pseudomonadati</taxon>
        <taxon>Pseudomonadota</taxon>
        <taxon>Alphaproteobacteria</taxon>
        <taxon>Acetobacterales</taxon>
        <taxon>Acidocellaceae</taxon>
        <taxon>Acidiphilium</taxon>
    </lineage>
</organism>
<dbReference type="PANTHER" id="PTHR43084">
    <property type="entry name" value="PERSULFIDE DIOXYGENASE ETHE1"/>
    <property type="match status" value="1"/>
</dbReference>
<dbReference type="GO" id="GO:0046872">
    <property type="term" value="F:metal ion binding"/>
    <property type="evidence" value="ECO:0007669"/>
    <property type="project" value="UniProtKB-KW"/>
</dbReference>
<dbReference type="GO" id="GO:0050313">
    <property type="term" value="F:sulfur dioxygenase activity"/>
    <property type="evidence" value="ECO:0007669"/>
    <property type="project" value="InterPro"/>
</dbReference>
<dbReference type="SMART" id="SM00849">
    <property type="entry name" value="Lactamase_B"/>
    <property type="match status" value="1"/>
</dbReference>
<dbReference type="Pfam" id="PF00753">
    <property type="entry name" value="Lactamase_B"/>
    <property type="match status" value="1"/>
</dbReference>
<dbReference type="InterPro" id="IPR044528">
    <property type="entry name" value="POD-like_MBL-fold"/>
</dbReference>
<dbReference type="InterPro" id="IPR001279">
    <property type="entry name" value="Metallo-B-lactamas"/>
</dbReference>
<dbReference type="RefSeq" id="WP_319612374.1">
    <property type="nucleotide sequence ID" value="NZ_JAWXYB010000001.1"/>
</dbReference>